<evidence type="ECO:0000256" key="1">
    <source>
        <dbReference type="ARBA" id="ARBA00022553"/>
    </source>
</evidence>
<feature type="modified residue" description="4-aspartylphosphate" evidence="5">
    <location>
        <position position="57"/>
    </location>
</feature>
<name>A0A940PNJ3_9MICO</name>
<keyword evidence="4" id="KW-0804">Transcription</keyword>
<comment type="caution">
    <text evidence="8">The sequence shown here is derived from an EMBL/GenBank/DDBJ whole genome shotgun (WGS) entry which is preliminary data.</text>
</comment>
<keyword evidence="1 5" id="KW-0597">Phosphoprotein</keyword>
<dbReference type="Proteomes" id="UP000675163">
    <property type="component" value="Unassembled WGS sequence"/>
</dbReference>
<evidence type="ECO:0000256" key="3">
    <source>
        <dbReference type="ARBA" id="ARBA00023125"/>
    </source>
</evidence>
<evidence type="ECO:0000256" key="2">
    <source>
        <dbReference type="ARBA" id="ARBA00023015"/>
    </source>
</evidence>
<dbReference type="Pfam" id="PF00072">
    <property type="entry name" value="Response_reg"/>
    <property type="match status" value="1"/>
</dbReference>
<gene>
    <name evidence="8" type="ORF">JOF28_001552</name>
</gene>
<keyword evidence="9" id="KW-1185">Reference proteome</keyword>
<dbReference type="GO" id="GO:0003677">
    <property type="term" value="F:DNA binding"/>
    <property type="evidence" value="ECO:0007669"/>
    <property type="project" value="UniProtKB-KW"/>
</dbReference>
<dbReference type="InterPro" id="IPR016032">
    <property type="entry name" value="Sig_transdc_resp-reg_C-effctor"/>
</dbReference>
<dbReference type="SMART" id="SM00448">
    <property type="entry name" value="REC"/>
    <property type="match status" value="1"/>
</dbReference>
<dbReference type="Pfam" id="PF00196">
    <property type="entry name" value="GerE"/>
    <property type="match status" value="1"/>
</dbReference>
<feature type="domain" description="HTH luxR-type" evidence="6">
    <location>
        <begin position="155"/>
        <end position="220"/>
    </location>
</feature>
<dbReference type="InterPro" id="IPR039420">
    <property type="entry name" value="WalR-like"/>
</dbReference>
<dbReference type="InterPro" id="IPR011006">
    <property type="entry name" value="CheY-like_superfamily"/>
</dbReference>
<dbReference type="PANTHER" id="PTHR43214:SF24">
    <property type="entry name" value="TRANSCRIPTIONAL REGULATORY PROTEIN NARL-RELATED"/>
    <property type="match status" value="1"/>
</dbReference>
<accession>A0A940PNJ3</accession>
<dbReference type="PROSITE" id="PS50043">
    <property type="entry name" value="HTH_LUXR_2"/>
    <property type="match status" value="1"/>
</dbReference>
<proteinExistence type="predicted"/>
<dbReference type="PRINTS" id="PR00038">
    <property type="entry name" value="HTHLUXR"/>
</dbReference>
<dbReference type="PANTHER" id="PTHR43214">
    <property type="entry name" value="TWO-COMPONENT RESPONSE REGULATOR"/>
    <property type="match status" value="1"/>
</dbReference>
<dbReference type="PROSITE" id="PS50110">
    <property type="entry name" value="RESPONSE_REGULATORY"/>
    <property type="match status" value="1"/>
</dbReference>
<dbReference type="InterPro" id="IPR058245">
    <property type="entry name" value="NreC/VraR/RcsB-like_REC"/>
</dbReference>
<reference evidence="8" key="1">
    <citation type="submission" date="2021-02" db="EMBL/GenBank/DDBJ databases">
        <title>Sequencing the genomes of 1000 actinobacteria strains.</title>
        <authorList>
            <person name="Klenk H.-P."/>
        </authorList>
    </citation>
    <scope>NUCLEOTIDE SEQUENCE</scope>
    <source>
        <strain evidence="8">DSM 22850</strain>
    </source>
</reference>
<evidence type="ECO:0000313" key="8">
    <source>
        <dbReference type="EMBL" id="MBP1326320.1"/>
    </source>
</evidence>
<dbReference type="Gene3D" id="3.40.50.2300">
    <property type="match status" value="1"/>
</dbReference>
<dbReference type="SUPFAM" id="SSF46894">
    <property type="entry name" value="C-terminal effector domain of the bipartite response regulators"/>
    <property type="match status" value="1"/>
</dbReference>
<dbReference type="AlphaFoldDB" id="A0A940PNJ3"/>
<feature type="domain" description="Response regulatory" evidence="7">
    <location>
        <begin position="6"/>
        <end position="121"/>
    </location>
</feature>
<dbReference type="InterPro" id="IPR000792">
    <property type="entry name" value="Tscrpt_reg_LuxR_C"/>
</dbReference>
<organism evidence="8 9">
    <name type="scientific">Leucobacter exalbidus</name>
    <dbReference type="NCBI Taxonomy" id="662960"/>
    <lineage>
        <taxon>Bacteria</taxon>
        <taxon>Bacillati</taxon>
        <taxon>Actinomycetota</taxon>
        <taxon>Actinomycetes</taxon>
        <taxon>Micrococcales</taxon>
        <taxon>Microbacteriaceae</taxon>
        <taxon>Leucobacter</taxon>
    </lineage>
</organism>
<dbReference type="SUPFAM" id="SSF52172">
    <property type="entry name" value="CheY-like"/>
    <property type="match status" value="1"/>
</dbReference>
<dbReference type="GO" id="GO:0006355">
    <property type="term" value="P:regulation of DNA-templated transcription"/>
    <property type="evidence" value="ECO:0007669"/>
    <property type="project" value="InterPro"/>
</dbReference>
<keyword evidence="3 8" id="KW-0238">DNA-binding</keyword>
<protein>
    <submittedName>
        <fullName evidence="8">DNA-binding NarL/FixJ family response regulator</fullName>
    </submittedName>
</protein>
<keyword evidence="2" id="KW-0805">Transcription regulation</keyword>
<sequence length="221" mass="22867">MTEIIRVVVADDHEAVRSGVTAILSADAGIEVVAEATNGFDAVAQCHKHAPDIALVDMRMPGTDGIWATERITAETQTRVIVLTTFDADDLIMRALAAGASGYLLKSVSGVEMLQSIRHVMADRRVIDPAIAEGLISRALASDAAQPQTSPPGTSPLALESLTAREREVLGLVAQGLSNPAIARALGVGVTTIKTHVGALYAKSGVASRVQLANAARAAGA</sequence>
<evidence type="ECO:0000256" key="4">
    <source>
        <dbReference type="ARBA" id="ARBA00023163"/>
    </source>
</evidence>
<dbReference type="SMART" id="SM00421">
    <property type="entry name" value="HTH_LUXR"/>
    <property type="match status" value="1"/>
</dbReference>
<evidence type="ECO:0000256" key="5">
    <source>
        <dbReference type="PROSITE-ProRule" id="PRU00169"/>
    </source>
</evidence>
<evidence type="ECO:0000259" key="7">
    <source>
        <dbReference type="PROSITE" id="PS50110"/>
    </source>
</evidence>
<dbReference type="CDD" id="cd17535">
    <property type="entry name" value="REC_NarL-like"/>
    <property type="match status" value="1"/>
</dbReference>
<dbReference type="EMBL" id="JAFIDA010000001">
    <property type="protein sequence ID" value="MBP1326320.1"/>
    <property type="molecule type" value="Genomic_DNA"/>
</dbReference>
<dbReference type="CDD" id="cd06170">
    <property type="entry name" value="LuxR_C_like"/>
    <property type="match status" value="1"/>
</dbReference>
<evidence type="ECO:0000259" key="6">
    <source>
        <dbReference type="PROSITE" id="PS50043"/>
    </source>
</evidence>
<dbReference type="PROSITE" id="PS00622">
    <property type="entry name" value="HTH_LUXR_1"/>
    <property type="match status" value="1"/>
</dbReference>
<dbReference type="GO" id="GO:0000160">
    <property type="term" value="P:phosphorelay signal transduction system"/>
    <property type="evidence" value="ECO:0007669"/>
    <property type="project" value="InterPro"/>
</dbReference>
<dbReference type="RefSeq" id="WP_209705252.1">
    <property type="nucleotide sequence ID" value="NZ_JAFIDA010000001.1"/>
</dbReference>
<dbReference type="InterPro" id="IPR001789">
    <property type="entry name" value="Sig_transdc_resp-reg_receiver"/>
</dbReference>
<evidence type="ECO:0000313" key="9">
    <source>
        <dbReference type="Proteomes" id="UP000675163"/>
    </source>
</evidence>